<dbReference type="InterPro" id="IPR032460">
    <property type="entry name" value="Symplekin/Pta1_N"/>
</dbReference>
<evidence type="ECO:0000259" key="6">
    <source>
        <dbReference type="Pfam" id="PF12295"/>
    </source>
</evidence>
<dbReference type="GO" id="GO:0005847">
    <property type="term" value="C:mRNA cleavage and polyadenylation specificity factor complex"/>
    <property type="evidence" value="ECO:0007669"/>
    <property type="project" value="TreeGrafter"/>
</dbReference>
<gene>
    <name evidence="7" type="primary">Sympk</name>
    <name evidence="7" type="ORF">g.79169</name>
</gene>
<feature type="region of interest" description="Disordered" evidence="4">
    <location>
        <begin position="445"/>
        <end position="468"/>
    </location>
</feature>
<organism evidence="7">
    <name type="scientific">Lygus hesperus</name>
    <name type="common">Western plant bug</name>
    <dbReference type="NCBI Taxonomy" id="30085"/>
    <lineage>
        <taxon>Eukaryota</taxon>
        <taxon>Metazoa</taxon>
        <taxon>Ecdysozoa</taxon>
        <taxon>Arthropoda</taxon>
        <taxon>Hexapoda</taxon>
        <taxon>Insecta</taxon>
        <taxon>Pterygota</taxon>
        <taxon>Neoptera</taxon>
        <taxon>Paraneoptera</taxon>
        <taxon>Hemiptera</taxon>
        <taxon>Heteroptera</taxon>
        <taxon>Panheteroptera</taxon>
        <taxon>Cimicomorpha</taxon>
        <taxon>Miridae</taxon>
        <taxon>Mirini</taxon>
        <taxon>Lygus</taxon>
    </lineage>
</organism>
<dbReference type="SUPFAM" id="SSF48371">
    <property type="entry name" value="ARM repeat"/>
    <property type="match status" value="1"/>
</dbReference>
<dbReference type="GO" id="GO:0006397">
    <property type="term" value="P:mRNA processing"/>
    <property type="evidence" value="ECO:0007669"/>
    <property type="project" value="UniProtKB-KW"/>
</dbReference>
<evidence type="ECO:0000313" key="7">
    <source>
        <dbReference type="EMBL" id="JAQ02741.1"/>
    </source>
</evidence>
<name>A0A146L2G3_LYGHE</name>
<dbReference type="Pfam" id="PF12295">
    <property type="entry name" value="Symplekin_C"/>
    <property type="match status" value="1"/>
</dbReference>
<evidence type="ECO:0000256" key="4">
    <source>
        <dbReference type="SAM" id="MobiDB-lite"/>
    </source>
</evidence>
<dbReference type="Gene3D" id="1.25.10.10">
    <property type="entry name" value="Leucine-rich Repeat Variant"/>
    <property type="match status" value="1"/>
</dbReference>
<reference evidence="7" key="1">
    <citation type="journal article" date="2016" name="Gigascience">
        <title>De novo construction of an expanded transcriptome assembly for the western tarnished plant bug, Lygus hesperus.</title>
        <authorList>
            <person name="Tassone E.E."/>
            <person name="Geib S.M."/>
            <person name="Hall B."/>
            <person name="Fabrick J.A."/>
            <person name="Brent C.S."/>
            <person name="Hull J.J."/>
        </authorList>
    </citation>
    <scope>NUCLEOTIDE SEQUENCE</scope>
</reference>
<protein>
    <submittedName>
        <fullName evidence="7">Symplekin</fullName>
    </submittedName>
</protein>
<feature type="domain" description="Symplekin C-terminal" evidence="6">
    <location>
        <begin position="848"/>
        <end position="1026"/>
    </location>
</feature>
<feature type="region of interest" description="Disordered" evidence="4">
    <location>
        <begin position="1071"/>
        <end position="1112"/>
    </location>
</feature>
<dbReference type="PANTHER" id="PTHR15245">
    <property type="entry name" value="SYMPLEKIN-RELATED"/>
    <property type="match status" value="1"/>
</dbReference>
<proteinExistence type="predicted"/>
<dbReference type="InterPro" id="IPR016024">
    <property type="entry name" value="ARM-type_fold"/>
</dbReference>
<dbReference type="EMBL" id="GDHC01015888">
    <property type="protein sequence ID" value="JAQ02741.1"/>
    <property type="molecule type" value="Transcribed_RNA"/>
</dbReference>
<feature type="domain" description="Symplekin/Pta1 N-terminal" evidence="5">
    <location>
        <begin position="117"/>
        <end position="337"/>
    </location>
</feature>
<feature type="compositionally biased region" description="Basic and acidic residues" evidence="4">
    <location>
        <begin position="1082"/>
        <end position="1093"/>
    </location>
</feature>
<sequence length="1112" mass="124947">MTSSAEDSRRSSAAQFFMEEEGDQSVHQKITKLINDAATSIDPEVKADNLLKVQELMKKDETILKKFLPDVVAFQNDKNASVRKTVVHFIEEIVKKDIELLPELVLNIQTLLQDKSPLVQKRCVQCITMVYRLALQWLCKAPNTTDQMQRVWSMLNNMKAYIIDMVDFEHDGLRTQIVKFLETIVLLQTYPDPESLKWENDFSLDDVPLTLKIARRRKLEEEALTVLDLMIKFHGSPHISSVNLMACMGALTTIAKMRPAFMGKAIAALEALHLNLPPTLSTSQVNSVRKNMKMQLLSLLKHPASVEYHTNLTTLLTDLGASNSEVSKALPKDELKKRARKAVTAAADVPAKKIRIDEVAPAPPELSAVDITEAFIIERLTPELAAQLVMAGMTRLPDTMPPVFSATYTPIAAAGTQGQIKHVARLLATQLNAVGLGPGSSIAAKTLSKPPVRSTDDDEDEEDQNVAPAIPTVVLDDQGLEDEIVKGVVTAKNIKLEVSKPLSSDMRENLQMQAVLRILKAQDSAITGGVNLIRSKIIASMAASFGSKVRQTIMKYILLDLRGQLNLALSWMYEEYSFMQGFSKRAPTQSDDHKYFDNQYDHLICTVISSVINNKEMKDRETVLTRICLEMPLITEEAAALLTRFASMEVLGLNIINKVITMRPPKEMIFLKVLLDCTSHQSSEIRETAISHTVDLYLREDLRSTIEAHAINYLNFLKSKQLPVELFGKSQGRRDRGWADKSWDEDLTKACLYLYLSLLPVNQELIHELARVYVVTVPDVKRIILRVVEHPVRAMGMDSPHLLKLVEDCPKGSETLVTRLIHILTDKAPPSNELVERVRELYQTRVSDVRFLIPVLNGLTKNEVIAALPKLIKLNPIVVKEVFNRLLCSGSELETYSSPITPSELLIALHLIEPEKCELKTIIKATSMCFNDKQAYTQEVLAVVMQHLMEVTPLPTLLMRTVIQALSLYPRLIGFVMNILQRLILKQVWRQKKVWEGFIKCCQRAQPHSFQVLLQLPAPQLEDVFNDAPDLKQPMLDHILEFTENQRAHIPQTIMDILTGPSNPPPIYTIKDEPMSPPSAHPRPDLSIDIKEEPMDEPVITSFSQPAPPGMD</sequence>
<evidence type="ECO:0000256" key="1">
    <source>
        <dbReference type="ARBA" id="ARBA00004123"/>
    </source>
</evidence>
<dbReference type="PANTHER" id="PTHR15245:SF20">
    <property type="entry name" value="SYMPLEKIN"/>
    <property type="match status" value="1"/>
</dbReference>
<dbReference type="InterPro" id="IPR011989">
    <property type="entry name" value="ARM-like"/>
</dbReference>
<dbReference type="InterPro" id="IPR021850">
    <property type="entry name" value="Symplekin/Pta1"/>
</dbReference>
<evidence type="ECO:0000256" key="3">
    <source>
        <dbReference type="ARBA" id="ARBA00023242"/>
    </source>
</evidence>
<evidence type="ECO:0000259" key="5">
    <source>
        <dbReference type="Pfam" id="PF11935"/>
    </source>
</evidence>
<dbReference type="Pfam" id="PF11935">
    <property type="entry name" value="SYMPK_PTA1_N"/>
    <property type="match status" value="1"/>
</dbReference>
<dbReference type="InterPro" id="IPR022075">
    <property type="entry name" value="Symplekin_C"/>
</dbReference>
<keyword evidence="2" id="KW-0507">mRNA processing</keyword>
<comment type="subcellular location">
    <subcellularLocation>
        <location evidence="1">Nucleus</location>
    </subcellularLocation>
</comment>
<dbReference type="AlphaFoldDB" id="A0A146L2G3"/>
<accession>A0A146L2G3</accession>
<keyword evidence="3" id="KW-0539">Nucleus</keyword>
<evidence type="ECO:0000256" key="2">
    <source>
        <dbReference type="ARBA" id="ARBA00022664"/>
    </source>
</evidence>